<dbReference type="Proteomes" id="UP000095286">
    <property type="component" value="Unplaced"/>
</dbReference>
<protein>
    <submittedName>
        <fullName evidence="2">EF-hand domain-containing protein</fullName>
    </submittedName>
</protein>
<accession>A0AC35TI14</accession>
<name>A0AC35TI14_9BILA</name>
<evidence type="ECO:0000313" key="2">
    <source>
        <dbReference type="WBParaSite" id="RSKR_0000083600.1"/>
    </source>
</evidence>
<reference evidence="2" key="1">
    <citation type="submission" date="2016-11" db="UniProtKB">
        <authorList>
            <consortium name="WormBaseParasite"/>
        </authorList>
    </citation>
    <scope>IDENTIFICATION</scope>
    <source>
        <strain evidence="2">KR3021</strain>
    </source>
</reference>
<dbReference type="WBParaSite" id="RSKR_0000083600.1">
    <property type="protein sequence ID" value="RSKR_0000083600.1"/>
    <property type="gene ID" value="RSKR_0000083600"/>
</dbReference>
<organism evidence="1 2">
    <name type="scientific">Rhabditophanes sp. KR3021</name>
    <dbReference type="NCBI Taxonomy" id="114890"/>
    <lineage>
        <taxon>Eukaryota</taxon>
        <taxon>Metazoa</taxon>
        <taxon>Ecdysozoa</taxon>
        <taxon>Nematoda</taxon>
        <taxon>Chromadorea</taxon>
        <taxon>Rhabditida</taxon>
        <taxon>Tylenchina</taxon>
        <taxon>Panagrolaimomorpha</taxon>
        <taxon>Strongyloidoidea</taxon>
        <taxon>Alloionematidae</taxon>
        <taxon>Rhabditophanes</taxon>
    </lineage>
</organism>
<proteinExistence type="predicted"/>
<evidence type="ECO:0000313" key="1">
    <source>
        <dbReference type="Proteomes" id="UP000095286"/>
    </source>
</evidence>
<sequence>MRNDLNVSASEHDTSINHDVRDTFLSYDSLGDDKIYVNQIGEVLRSLNLNPTESEIKKYAAYYENLDKRISFEDFTYCYKEAKKNFKPTSMEEIVEGLSHFDKEGNGTINVAELRHILTTLGEKLKEDEVDKLMEGYADAQGNIYISKFVQDILDLDIA</sequence>